<feature type="region of interest" description="Disordered" evidence="1">
    <location>
        <begin position="1"/>
        <end position="97"/>
    </location>
</feature>
<dbReference type="EMBL" id="JAELUR010000012">
    <property type="protein sequence ID" value="KAG7424897.1"/>
    <property type="molecule type" value="Genomic_DNA"/>
</dbReference>
<evidence type="ECO:0000313" key="3">
    <source>
        <dbReference type="Proteomes" id="UP000693942"/>
    </source>
</evidence>
<gene>
    <name evidence="2" type="ORF">Forpi1262_v013957</name>
</gene>
<dbReference type="AlphaFoldDB" id="A0A8J5UJW2"/>
<evidence type="ECO:0000313" key="2">
    <source>
        <dbReference type="EMBL" id="KAG7424897.1"/>
    </source>
</evidence>
<accession>A0A8J5UJW2</accession>
<feature type="compositionally biased region" description="Polar residues" evidence="1">
    <location>
        <begin position="1"/>
        <end position="14"/>
    </location>
</feature>
<feature type="compositionally biased region" description="Low complexity" evidence="1">
    <location>
        <begin position="63"/>
        <end position="88"/>
    </location>
</feature>
<proteinExistence type="predicted"/>
<sequence length="645" mass="72057">MASPDTNRSPQPTTSRKRRHAASNASKAISALIADPFNDEAPDPTPATPPSKRRMAQDESPYTNNSSFADSSADESSPAPTESSPIDSESSDESSAVATGGTITVLSADPIENRLHLLEPTASNFQTVAAEVGPVEDPIEFIYTLEIQPGRNYQPRVVHSEPRFKAWVLQAHQPTGEYRRFIRLDKAVFSFDESSRICHLLTDVLNRWPDMDAISVGEAGILKRRWLPVGRILFRAIQHKVSPRRPIPYHKPTLLPYEPEKGRPTQGANFPFAVIDPNTLEARRVWWSLRRGRIERGPMAPMVPEPDNIIFTSLPPLYPSVAEPLDTGPDGQLMDLSKLAELTDEAGYRHVEQILKFVVGRWLRTQSPFKLPAQVTAFCQETVKPFLTSCLPWRLERLTIKRTIFPSESLKKDHPDLTFRPIVVKGSDYFWLQPVLQAGGEVWAQTKDPGRMWLALGQAADDTNRQITAGLTPTNLCSCSIQEKPVNTHACGFCGVEFLCISLSLDRSSGLRVCKSCRRYGQHVRPTSLVLARYSIHGISHRDFNTDPMARVTKMEMIDSVTSKLKNEYGTSYTDDYSGYRRTPVQQQRRPDQISVDAIFPLSIGSSGQVLTHGADNIAIIPTAINFLKNMQLPIALAKIADYYR</sequence>
<reference evidence="2" key="1">
    <citation type="submission" date="2021-04" db="EMBL/GenBank/DDBJ databases">
        <title>First draft genome resource for Brassicaceae pathogens Fusarium oxysporum f. sp. raphani and Fusarium oxysporum f. sp. rapae.</title>
        <authorList>
            <person name="Asai S."/>
        </authorList>
    </citation>
    <scope>NUCLEOTIDE SEQUENCE</scope>
    <source>
        <strain evidence="2">Tf1262</strain>
    </source>
</reference>
<dbReference type="Proteomes" id="UP000693942">
    <property type="component" value="Unassembled WGS sequence"/>
</dbReference>
<protein>
    <submittedName>
        <fullName evidence="2">Uncharacterized protein</fullName>
    </submittedName>
</protein>
<organism evidence="2 3">
    <name type="scientific">Fusarium oxysporum f. sp. raphani</name>
    <dbReference type="NCBI Taxonomy" id="96318"/>
    <lineage>
        <taxon>Eukaryota</taxon>
        <taxon>Fungi</taxon>
        <taxon>Dikarya</taxon>
        <taxon>Ascomycota</taxon>
        <taxon>Pezizomycotina</taxon>
        <taxon>Sordariomycetes</taxon>
        <taxon>Hypocreomycetidae</taxon>
        <taxon>Hypocreales</taxon>
        <taxon>Nectriaceae</taxon>
        <taxon>Fusarium</taxon>
        <taxon>Fusarium oxysporum species complex</taxon>
    </lineage>
</organism>
<name>A0A8J5UJW2_FUSOX</name>
<comment type="caution">
    <text evidence="2">The sequence shown here is derived from an EMBL/GenBank/DDBJ whole genome shotgun (WGS) entry which is preliminary data.</text>
</comment>
<evidence type="ECO:0000256" key="1">
    <source>
        <dbReference type="SAM" id="MobiDB-lite"/>
    </source>
</evidence>